<keyword evidence="2" id="KW-1185">Reference proteome</keyword>
<dbReference type="AlphaFoldDB" id="A0A2G8JQK7"/>
<sequence>MTDSISFSDYSLYDCLLPSSIPVGPSLSTLKSRGVKVFWFPDAHKPDERYKLNLDTGLWQNAPLSNVDGLRRRLRSSSDTTRLMILRSKGKTGDQSFQVIGPRLWNQLPVGIRVAVSVSIFKDLMKTFLFTAQNINE</sequence>
<proteinExistence type="predicted"/>
<evidence type="ECO:0000313" key="1">
    <source>
        <dbReference type="EMBL" id="PIK38036.1"/>
    </source>
</evidence>
<dbReference type="OrthoDB" id="5953030at2759"/>
<dbReference type="EMBL" id="MRZV01001414">
    <property type="protein sequence ID" value="PIK38036.1"/>
    <property type="molecule type" value="Genomic_DNA"/>
</dbReference>
<dbReference type="STRING" id="307972.A0A2G8JQK7"/>
<accession>A0A2G8JQK7</accession>
<protein>
    <submittedName>
        <fullName evidence="1">Uncharacterized protein</fullName>
    </submittedName>
</protein>
<name>A0A2G8JQK7_STIJA</name>
<dbReference type="Proteomes" id="UP000230750">
    <property type="component" value="Unassembled WGS sequence"/>
</dbReference>
<evidence type="ECO:0000313" key="2">
    <source>
        <dbReference type="Proteomes" id="UP000230750"/>
    </source>
</evidence>
<organism evidence="1 2">
    <name type="scientific">Stichopus japonicus</name>
    <name type="common">Sea cucumber</name>
    <dbReference type="NCBI Taxonomy" id="307972"/>
    <lineage>
        <taxon>Eukaryota</taxon>
        <taxon>Metazoa</taxon>
        <taxon>Echinodermata</taxon>
        <taxon>Eleutherozoa</taxon>
        <taxon>Echinozoa</taxon>
        <taxon>Holothuroidea</taxon>
        <taxon>Aspidochirotacea</taxon>
        <taxon>Aspidochirotida</taxon>
        <taxon>Stichopodidae</taxon>
        <taxon>Apostichopus</taxon>
    </lineage>
</organism>
<gene>
    <name evidence="1" type="ORF">BSL78_25127</name>
</gene>
<reference evidence="1 2" key="1">
    <citation type="journal article" date="2017" name="PLoS Biol.">
        <title>The sea cucumber genome provides insights into morphological evolution and visceral regeneration.</title>
        <authorList>
            <person name="Zhang X."/>
            <person name="Sun L."/>
            <person name="Yuan J."/>
            <person name="Sun Y."/>
            <person name="Gao Y."/>
            <person name="Zhang L."/>
            <person name="Li S."/>
            <person name="Dai H."/>
            <person name="Hamel J.F."/>
            <person name="Liu C."/>
            <person name="Yu Y."/>
            <person name="Liu S."/>
            <person name="Lin W."/>
            <person name="Guo K."/>
            <person name="Jin S."/>
            <person name="Xu P."/>
            <person name="Storey K.B."/>
            <person name="Huan P."/>
            <person name="Zhang T."/>
            <person name="Zhou Y."/>
            <person name="Zhang J."/>
            <person name="Lin C."/>
            <person name="Li X."/>
            <person name="Xing L."/>
            <person name="Huo D."/>
            <person name="Sun M."/>
            <person name="Wang L."/>
            <person name="Mercier A."/>
            <person name="Li F."/>
            <person name="Yang H."/>
            <person name="Xiang J."/>
        </authorList>
    </citation>
    <scope>NUCLEOTIDE SEQUENCE [LARGE SCALE GENOMIC DNA]</scope>
    <source>
        <strain evidence="1">Shaxun</strain>
        <tissue evidence="1">Muscle</tissue>
    </source>
</reference>
<comment type="caution">
    <text evidence="1">The sequence shown here is derived from an EMBL/GenBank/DDBJ whole genome shotgun (WGS) entry which is preliminary data.</text>
</comment>